<reference evidence="10" key="1">
    <citation type="submission" date="2017-02" db="EMBL/GenBank/DDBJ databases">
        <authorList>
            <person name="Tafer H."/>
            <person name="Lopandic K."/>
        </authorList>
    </citation>
    <scope>NUCLEOTIDE SEQUENCE [LARGE SCALE GENOMIC DNA]</scope>
    <source>
        <strain evidence="10">CBS 366.77</strain>
    </source>
</reference>
<dbReference type="OrthoDB" id="1844152at2759"/>
<dbReference type="CDD" id="cd11041">
    <property type="entry name" value="CYP503A1-like"/>
    <property type="match status" value="1"/>
</dbReference>
<dbReference type="GO" id="GO:0020037">
    <property type="term" value="F:heme binding"/>
    <property type="evidence" value="ECO:0007669"/>
    <property type="project" value="InterPro"/>
</dbReference>
<keyword evidence="8" id="KW-1133">Transmembrane helix</keyword>
<feature type="binding site" description="axial binding residue" evidence="7">
    <location>
        <position position="438"/>
    </location>
    <ligand>
        <name>heme</name>
        <dbReference type="ChEBI" id="CHEBI:30413"/>
    </ligand>
    <ligandPart>
        <name>Fe</name>
        <dbReference type="ChEBI" id="CHEBI:18248"/>
    </ligandPart>
</feature>
<evidence type="ECO:0000256" key="2">
    <source>
        <dbReference type="ARBA" id="ARBA00010617"/>
    </source>
</evidence>
<feature type="transmembrane region" description="Helical" evidence="8">
    <location>
        <begin position="45"/>
        <end position="63"/>
    </location>
</feature>
<keyword evidence="8" id="KW-0472">Membrane</keyword>
<keyword evidence="7" id="KW-0349">Heme</keyword>
<protein>
    <submittedName>
        <fullName evidence="9">Cytochrome p450</fullName>
    </submittedName>
</protein>
<keyword evidence="8" id="KW-0812">Transmembrane</keyword>
<keyword evidence="4" id="KW-0560">Oxidoreductase</keyword>
<dbReference type="PANTHER" id="PTHR46206:SF7">
    <property type="entry name" value="P450, PUTATIVE (EUROFUNG)-RELATED"/>
    <property type="match status" value="1"/>
</dbReference>
<evidence type="ECO:0000256" key="1">
    <source>
        <dbReference type="ARBA" id="ARBA00001971"/>
    </source>
</evidence>
<dbReference type="GO" id="GO:0016705">
    <property type="term" value="F:oxidoreductase activity, acting on paired donors, with incorporation or reduction of molecular oxygen"/>
    <property type="evidence" value="ECO:0007669"/>
    <property type="project" value="InterPro"/>
</dbReference>
<gene>
    <name evidence="9" type="ORF">PHISCL_07835</name>
</gene>
<name>A0A3A2ZC18_9EURO</name>
<evidence type="ECO:0000256" key="8">
    <source>
        <dbReference type="SAM" id="Phobius"/>
    </source>
</evidence>
<accession>A0A3A2ZC18</accession>
<dbReference type="GO" id="GO:0019748">
    <property type="term" value="P:secondary metabolic process"/>
    <property type="evidence" value="ECO:0007669"/>
    <property type="project" value="UniProtKB-ARBA"/>
</dbReference>
<evidence type="ECO:0000313" key="10">
    <source>
        <dbReference type="Proteomes" id="UP000266188"/>
    </source>
</evidence>
<evidence type="ECO:0000256" key="4">
    <source>
        <dbReference type="ARBA" id="ARBA00023002"/>
    </source>
</evidence>
<organism evidence="9 10">
    <name type="scientific">Aspergillus sclerotialis</name>
    <dbReference type="NCBI Taxonomy" id="2070753"/>
    <lineage>
        <taxon>Eukaryota</taxon>
        <taxon>Fungi</taxon>
        <taxon>Dikarya</taxon>
        <taxon>Ascomycota</taxon>
        <taxon>Pezizomycotina</taxon>
        <taxon>Eurotiomycetes</taxon>
        <taxon>Eurotiomycetidae</taxon>
        <taxon>Eurotiales</taxon>
        <taxon>Aspergillaceae</taxon>
        <taxon>Aspergillus</taxon>
        <taxon>Aspergillus subgen. Polypaecilum</taxon>
    </lineage>
</organism>
<keyword evidence="3 7" id="KW-0479">Metal-binding</keyword>
<dbReference type="Gene3D" id="1.10.630.10">
    <property type="entry name" value="Cytochrome P450"/>
    <property type="match status" value="1"/>
</dbReference>
<feature type="transmembrane region" description="Helical" evidence="8">
    <location>
        <begin position="6"/>
        <end position="24"/>
    </location>
</feature>
<keyword evidence="10" id="KW-1185">Reference proteome</keyword>
<keyword evidence="5 7" id="KW-0408">Iron</keyword>
<evidence type="ECO:0000256" key="5">
    <source>
        <dbReference type="ARBA" id="ARBA00023004"/>
    </source>
</evidence>
<dbReference type="AlphaFoldDB" id="A0A3A2ZC18"/>
<keyword evidence="6" id="KW-0503">Monooxygenase</keyword>
<dbReference type="PRINTS" id="PR00465">
    <property type="entry name" value="EP450IV"/>
</dbReference>
<sequence>MALIALYLLITTAVIILICELGKTKDSSKYLAIPIVRYSNFLPNFLNRLIFFFAGPSLIHYGYNKASAITLYKDVPYRILKADGDLIVLPQRYADELKHCPSSVLSSSDAQFENILGEYTDVLIESKLPSLTVSKRLIPMMNKLLPRIIEEMDHAFDAELPKCDENWASIDPYNTIFRLLVRSTSRIIAGPVMANNEEWIETVRTYTLNVGKTIALLRPFPDFLRPLVAKFLPSVKSLKEQMNYIKEDLFIPLILSRQEVKGDDFLQWMLDLADNDRDRDPDFLAQNLFIVMSLAVVHTSTMALTQTVFDLVVHLEYVPLLRDEIETALENGWKNGTFKEFLSMRRLDSFLRESQRLNPSSEVNFHRIAKTNIVLSDGLQIPAGTHICFPSGPFSRDNSIVANADKFAGFRWSDGRTHKSMTRIGVDNMHFGFGRQACPGRAFAAVMMKAILSRLITEYEMQFKNGVVERPANLVNGEQIFPNLRIKVFLKKIGSV</sequence>
<evidence type="ECO:0000256" key="7">
    <source>
        <dbReference type="PIRSR" id="PIRSR602403-1"/>
    </source>
</evidence>
<dbReference type="GO" id="GO:0005506">
    <property type="term" value="F:iron ion binding"/>
    <property type="evidence" value="ECO:0007669"/>
    <property type="project" value="InterPro"/>
</dbReference>
<comment type="cofactor">
    <cofactor evidence="1 7">
        <name>heme</name>
        <dbReference type="ChEBI" id="CHEBI:30413"/>
    </cofactor>
</comment>
<dbReference type="InterPro" id="IPR001128">
    <property type="entry name" value="Cyt_P450"/>
</dbReference>
<evidence type="ECO:0000256" key="6">
    <source>
        <dbReference type="ARBA" id="ARBA00023033"/>
    </source>
</evidence>
<comment type="caution">
    <text evidence="9">The sequence shown here is derived from an EMBL/GenBank/DDBJ whole genome shotgun (WGS) entry which is preliminary data.</text>
</comment>
<dbReference type="InterPro" id="IPR002403">
    <property type="entry name" value="Cyt_P450_E_grp-IV"/>
</dbReference>
<dbReference type="Proteomes" id="UP000266188">
    <property type="component" value="Unassembled WGS sequence"/>
</dbReference>
<dbReference type="SUPFAM" id="SSF48264">
    <property type="entry name" value="Cytochrome P450"/>
    <property type="match status" value="1"/>
</dbReference>
<evidence type="ECO:0000256" key="3">
    <source>
        <dbReference type="ARBA" id="ARBA00022723"/>
    </source>
</evidence>
<evidence type="ECO:0000313" key="9">
    <source>
        <dbReference type="EMBL" id="RJE19823.1"/>
    </source>
</evidence>
<dbReference type="PANTHER" id="PTHR46206">
    <property type="entry name" value="CYTOCHROME P450"/>
    <property type="match status" value="1"/>
</dbReference>
<dbReference type="InterPro" id="IPR036396">
    <property type="entry name" value="Cyt_P450_sf"/>
</dbReference>
<proteinExistence type="inferred from homology"/>
<dbReference type="Pfam" id="PF00067">
    <property type="entry name" value="p450"/>
    <property type="match status" value="1"/>
</dbReference>
<comment type="similarity">
    <text evidence="2">Belongs to the cytochrome P450 family.</text>
</comment>
<dbReference type="EMBL" id="MVGC01000366">
    <property type="protein sequence ID" value="RJE19823.1"/>
    <property type="molecule type" value="Genomic_DNA"/>
</dbReference>
<dbReference type="GO" id="GO:0004497">
    <property type="term" value="F:monooxygenase activity"/>
    <property type="evidence" value="ECO:0007669"/>
    <property type="project" value="UniProtKB-KW"/>
</dbReference>
<dbReference type="STRING" id="2070753.A0A3A2ZC18"/>